<evidence type="ECO:0000259" key="2">
    <source>
        <dbReference type="Pfam" id="PF12697"/>
    </source>
</evidence>
<evidence type="ECO:0000259" key="1">
    <source>
        <dbReference type="Pfam" id="PF07993"/>
    </source>
</evidence>
<feature type="domain" description="Thioester reductase (TE)" evidence="1">
    <location>
        <begin position="14"/>
        <end position="245"/>
    </location>
</feature>
<dbReference type="InterPro" id="IPR029058">
    <property type="entry name" value="AB_hydrolase_fold"/>
</dbReference>
<proteinExistence type="predicted"/>
<dbReference type="SUPFAM" id="SSF53474">
    <property type="entry name" value="alpha/beta-Hydrolases"/>
    <property type="match status" value="1"/>
</dbReference>
<dbReference type="Proteomes" id="UP000706031">
    <property type="component" value="Unassembled WGS sequence"/>
</dbReference>
<dbReference type="GO" id="GO:0016787">
    <property type="term" value="F:hydrolase activity"/>
    <property type="evidence" value="ECO:0007669"/>
    <property type="project" value="UniProtKB-KW"/>
</dbReference>
<dbReference type="PANTHER" id="PTHR48079:SF6">
    <property type="entry name" value="NAD(P)-BINDING DOMAIN-CONTAINING PROTEIN-RELATED"/>
    <property type="match status" value="1"/>
</dbReference>
<keyword evidence="4" id="KW-1185">Reference proteome</keyword>
<gene>
    <name evidence="3" type="ORF">H7T88_23900</name>
</gene>
<name>A0ABS7KQ55_9BACL</name>
<dbReference type="Pfam" id="PF07993">
    <property type="entry name" value="NAD_binding_4"/>
    <property type="match status" value="1"/>
</dbReference>
<sequence>MNEARLEQTVLFMTGSTGFIGKETVKQLVEKTDIHMLLLVRSERRARSVLESYGVRGFERITFIEGDLSLTGLGLVRADRERIRKANVILHAGGTMDITLGRETAEKTFMHGAREIAQLAQEMKFGGSLRHFIHVVGFMSPYGQGNEQEKQEQVEMNHAGNQESAYEEMKFKADAYIRAHAKQYDYPLSVVNPSTVVGPRPTGETEQTGGIGLLIGAVQKGFMPVVPGGSSYWLPLVENDVVAETLVFLIRDEAPFGGTYPLLARKEESPDMKELLHLITKQLDVPRPAGSLPLSWIQRLMSLGGSRVSGIPSQSLAFITDRTFPVEETEGLMQRMGRNWPDIREQLPFIIADLDYRLLSKAGAEHKHVLNDYIRVRLGNLASLGWEGEGEPWVIVHGLLQSADDLLPLGSQLRKLTGNPVWIVDLAGFGRSPVHQAEDAFTGQVNALVEALSEVQGPIKLVGHSVGAAIAAAALKRSGRTDIRLALLQPVADNVNEGNNGRLKQVLHLPRRVVRTLLRSKSRSSWARMFSASGEEVVDKISFTRLAERVQAYLRSPRIAGAHVDLLRWIHLGHKQTISFWDELGSFQQAGYNADPLVVWAEKDREYHFPASLHAGYTKVGLPYGHYFPVFQVERTAEILLGWAGESDVNNNRVKV</sequence>
<dbReference type="RefSeq" id="WP_221790714.1">
    <property type="nucleotide sequence ID" value="NZ_JACLIC010000042.1"/>
</dbReference>
<dbReference type="InterPro" id="IPR036291">
    <property type="entry name" value="NAD(P)-bd_dom_sf"/>
</dbReference>
<dbReference type="InterPro" id="IPR013120">
    <property type="entry name" value="FAR_NAD-bd"/>
</dbReference>
<dbReference type="InterPro" id="IPR051783">
    <property type="entry name" value="NAD(P)-dependent_oxidoreduct"/>
</dbReference>
<comment type="caution">
    <text evidence="3">The sequence shown here is derived from an EMBL/GenBank/DDBJ whole genome shotgun (WGS) entry which is preliminary data.</text>
</comment>
<dbReference type="SUPFAM" id="SSF51735">
    <property type="entry name" value="NAD(P)-binding Rossmann-fold domains"/>
    <property type="match status" value="1"/>
</dbReference>
<dbReference type="Pfam" id="PF12697">
    <property type="entry name" value="Abhydrolase_6"/>
    <property type="match status" value="1"/>
</dbReference>
<accession>A0ABS7KQ55</accession>
<dbReference type="PANTHER" id="PTHR48079">
    <property type="entry name" value="PROTEIN YEEZ"/>
    <property type="match status" value="1"/>
</dbReference>
<dbReference type="InterPro" id="IPR000073">
    <property type="entry name" value="AB_hydrolase_1"/>
</dbReference>
<feature type="domain" description="AB hydrolase-1" evidence="2">
    <location>
        <begin position="394"/>
        <end position="638"/>
    </location>
</feature>
<protein>
    <submittedName>
        <fullName evidence="3">Alpha/beta fold hydrolase</fullName>
    </submittedName>
</protein>
<evidence type="ECO:0000313" key="3">
    <source>
        <dbReference type="EMBL" id="MBY0206265.1"/>
    </source>
</evidence>
<dbReference type="Gene3D" id="3.40.50.1820">
    <property type="entry name" value="alpha/beta hydrolase"/>
    <property type="match status" value="1"/>
</dbReference>
<organism evidence="3 4">
    <name type="scientific">Paenibacillus cucumis</name>
    <name type="common">ex Kampfer et al. 2016</name>
    <dbReference type="NCBI Taxonomy" id="1776858"/>
    <lineage>
        <taxon>Bacteria</taxon>
        <taxon>Bacillati</taxon>
        <taxon>Bacillota</taxon>
        <taxon>Bacilli</taxon>
        <taxon>Bacillales</taxon>
        <taxon>Paenibacillaceae</taxon>
        <taxon>Paenibacillus</taxon>
    </lineage>
</organism>
<keyword evidence="3" id="KW-0378">Hydrolase</keyword>
<dbReference type="EMBL" id="JACLIC010000042">
    <property type="protein sequence ID" value="MBY0206265.1"/>
    <property type="molecule type" value="Genomic_DNA"/>
</dbReference>
<evidence type="ECO:0000313" key="4">
    <source>
        <dbReference type="Proteomes" id="UP000706031"/>
    </source>
</evidence>
<reference evidence="3 4" key="1">
    <citation type="submission" date="2020-08" db="EMBL/GenBank/DDBJ databases">
        <title>Fungal Genomes of the International Space Station.</title>
        <authorList>
            <person name="Seuylemezian A."/>
            <person name="Singh N.K."/>
            <person name="Wood J."/>
            <person name="Venkateswaran K."/>
        </authorList>
    </citation>
    <scope>NUCLEOTIDE SEQUENCE [LARGE SCALE GENOMIC DNA]</scope>
    <source>
        <strain evidence="3 4">S/N-304-OC-R4</strain>
    </source>
</reference>
<dbReference type="Gene3D" id="3.40.50.720">
    <property type="entry name" value="NAD(P)-binding Rossmann-like Domain"/>
    <property type="match status" value="1"/>
</dbReference>